<name>A0A0G4HL72_9ALVE</name>
<dbReference type="AlphaFoldDB" id="A0A0G4HL72"/>
<feature type="region of interest" description="Disordered" evidence="1">
    <location>
        <begin position="149"/>
        <end position="187"/>
    </location>
</feature>
<reference evidence="3" key="1">
    <citation type="submission" date="2014-11" db="EMBL/GenBank/DDBJ databases">
        <authorList>
            <person name="Otto D Thomas"/>
            <person name="Naeem Raeece"/>
        </authorList>
    </citation>
    <scope>NUCLEOTIDE SEQUENCE</scope>
</reference>
<dbReference type="EMBL" id="CDMZ01003095">
    <property type="protein sequence ID" value="CEM45079.1"/>
    <property type="molecule type" value="Genomic_DNA"/>
</dbReference>
<dbReference type="PANTHER" id="PTHR12121:SF37">
    <property type="entry name" value="2',5'-PHOSPHODIESTERASE 12"/>
    <property type="match status" value="1"/>
</dbReference>
<feature type="domain" description="Endonuclease/exonuclease/phosphatase" evidence="2">
    <location>
        <begin position="61"/>
        <end position="262"/>
    </location>
</feature>
<evidence type="ECO:0000256" key="1">
    <source>
        <dbReference type="SAM" id="MobiDB-lite"/>
    </source>
</evidence>
<protein>
    <recommendedName>
        <fullName evidence="2">Endonuclease/exonuclease/phosphatase domain-containing protein</fullName>
    </recommendedName>
</protein>
<gene>
    <name evidence="3" type="ORF">Cvel_28876</name>
</gene>
<dbReference type="InterPro" id="IPR036691">
    <property type="entry name" value="Endo/exonu/phosph_ase_sf"/>
</dbReference>
<dbReference type="Gene3D" id="3.60.10.10">
    <property type="entry name" value="Endonuclease/exonuclease/phosphatase"/>
    <property type="match status" value="1"/>
</dbReference>
<dbReference type="SUPFAM" id="SSF56219">
    <property type="entry name" value="DNase I-like"/>
    <property type="match status" value="1"/>
</dbReference>
<dbReference type="InterPro" id="IPR005135">
    <property type="entry name" value="Endo/exonuclease/phosphatase"/>
</dbReference>
<dbReference type="GO" id="GO:0000175">
    <property type="term" value="F:3'-5'-RNA exonuclease activity"/>
    <property type="evidence" value="ECO:0007669"/>
    <property type="project" value="TreeGrafter"/>
</dbReference>
<dbReference type="PANTHER" id="PTHR12121">
    <property type="entry name" value="CARBON CATABOLITE REPRESSOR PROTEIN 4"/>
    <property type="match status" value="1"/>
</dbReference>
<dbReference type="InterPro" id="IPR050410">
    <property type="entry name" value="CCR4/nocturin_mRNA_transcr"/>
</dbReference>
<dbReference type="Pfam" id="PF03372">
    <property type="entry name" value="Exo_endo_phos"/>
    <property type="match status" value="1"/>
</dbReference>
<feature type="compositionally biased region" description="Low complexity" evidence="1">
    <location>
        <begin position="156"/>
        <end position="168"/>
    </location>
</feature>
<accession>A0A0G4HL72</accession>
<sequence>MPKGKAQGRLSKTFSHDLGAGPDEVSVASLNALAPPYVEIPPGVTRPEEREVYGWDFRWNLLKQRLLGTNADFFCLQEVDNRLFEGMERDLRDAGYRGVMQDAKRKKECHTVGVATFYRAEKFQLQSEDHRSRALILLLKRNLSRLPGGGVLGPQSLSSSSSSSSSSSPMDSRDESPDTEEEFDEAGDGKVRPVFIQVANVHLQGEPKRVQDRFSQTRSTVKSLRSTHDGLGWRSSGCECVVIAGDFNSDRESSPYVFLSTGEFAAVSLKELSS</sequence>
<dbReference type="GO" id="GO:0005739">
    <property type="term" value="C:mitochondrion"/>
    <property type="evidence" value="ECO:0007669"/>
    <property type="project" value="TreeGrafter"/>
</dbReference>
<proteinExistence type="predicted"/>
<evidence type="ECO:0000259" key="2">
    <source>
        <dbReference type="Pfam" id="PF03372"/>
    </source>
</evidence>
<organism evidence="3">
    <name type="scientific">Chromera velia CCMP2878</name>
    <dbReference type="NCBI Taxonomy" id="1169474"/>
    <lineage>
        <taxon>Eukaryota</taxon>
        <taxon>Sar</taxon>
        <taxon>Alveolata</taxon>
        <taxon>Colpodellida</taxon>
        <taxon>Chromeraceae</taxon>
        <taxon>Chromera</taxon>
    </lineage>
</organism>
<dbReference type="VEuPathDB" id="CryptoDB:Cvel_28876"/>
<feature type="compositionally biased region" description="Acidic residues" evidence="1">
    <location>
        <begin position="177"/>
        <end position="186"/>
    </location>
</feature>
<dbReference type="GO" id="GO:0000288">
    <property type="term" value="P:nuclear-transcribed mRNA catabolic process, deadenylation-dependent decay"/>
    <property type="evidence" value="ECO:0007669"/>
    <property type="project" value="TreeGrafter"/>
</dbReference>
<evidence type="ECO:0000313" key="3">
    <source>
        <dbReference type="EMBL" id="CEM45079.1"/>
    </source>
</evidence>